<name>B4JDU9_DROGR</name>
<evidence type="ECO:0000313" key="2">
    <source>
        <dbReference type="Proteomes" id="UP000001070"/>
    </source>
</evidence>
<dbReference type="Proteomes" id="UP000001070">
    <property type="component" value="Unassembled WGS sequence"/>
</dbReference>
<dbReference type="eggNOG" id="ENOG502QQ4F">
    <property type="taxonomic scope" value="Eukaryota"/>
</dbReference>
<dbReference type="PhylomeDB" id="B4JDU9"/>
<reference evidence="1 2" key="1">
    <citation type="journal article" date="2007" name="Nature">
        <title>Evolution of genes and genomes on the Drosophila phylogeny.</title>
        <authorList>
            <consortium name="Drosophila 12 Genomes Consortium"/>
            <person name="Clark A.G."/>
            <person name="Eisen M.B."/>
            <person name="Smith D.R."/>
            <person name="Bergman C.M."/>
            <person name="Oliver B."/>
            <person name="Markow T.A."/>
            <person name="Kaufman T.C."/>
            <person name="Kellis M."/>
            <person name="Gelbart W."/>
            <person name="Iyer V.N."/>
            <person name="Pollard D.A."/>
            <person name="Sackton T.B."/>
            <person name="Larracuente A.M."/>
            <person name="Singh N.D."/>
            <person name="Abad J.P."/>
            <person name="Abt D.N."/>
            <person name="Adryan B."/>
            <person name="Aguade M."/>
            <person name="Akashi H."/>
            <person name="Anderson W.W."/>
            <person name="Aquadro C.F."/>
            <person name="Ardell D.H."/>
            <person name="Arguello R."/>
            <person name="Artieri C.G."/>
            <person name="Barbash D.A."/>
            <person name="Barker D."/>
            <person name="Barsanti P."/>
            <person name="Batterham P."/>
            <person name="Batzoglou S."/>
            <person name="Begun D."/>
            <person name="Bhutkar A."/>
            <person name="Blanco E."/>
            <person name="Bosak S.A."/>
            <person name="Bradley R.K."/>
            <person name="Brand A.D."/>
            <person name="Brent M.R."/>
            <person name="Brooks A.N."/>
            <person name="Brown R.H."/>
            <person name="Butlin R.K."/>
            <person name="Caggese C."/>
            <person name="Calvi B.R."/>
            <person name="Bernardo de Carvalho A."/>
            <person name="Caspi A."/>
            <person name="Castrezana S."/>
            <person name="Celniker S.E."/>
            <person name="Chang J.L."/>
            <person name="Chapple C."/>
            <person name="Chatterji S."/>
            <person name="Chinwalla A."/>
            <person name="Civetta A."/>
            <person name="Clifton S.W."/>
            <person name="Comeron J.M."/>
            <person name="Costello J.C."/>
            <person name="Coyne J.A."/>
            <person name="Daub J."/>
            <person name="David R.G."/>
            <person name="Delcher A.L."/>
            <person name="Delehaunty K."/>
            <person name="Do C.B."/>
            <person name="Ebling H."/>
            <person name="Edwards K."/>
            <person name="Eickbush T."/>
            <person name="Evans J.D."/>
            <person name="Filipski A."/>
            <person name="Findeiss S."/>
            <person name="Freyhult E."/>
            <person name="Fulton L."/>
            <person name="Fulton R."/>
            <person name="Garcia A.C."/>
            <person name="Gardiner A."/>
            <person name="Garfield D.A."/>
            <person name="Garvin B.E."/>
            <person name="Gibson G."/>
            <person name="Gilbert D."/>
            <person name="Gnerre S."/>
            <person name="Godfrey J."/>
            <person name="Good R."/>
            <person name="Gotea V."/>
            <person name="Gravely B."/>
            <person name="Greenberg A.J."/>
            <person name="Griffiths-Jones S."/>
            <person name="Gross S."/>
            <person name="Guigo R."/>
            <person name="Gustafson E.A."/>
            <person name="Haerty W."/>
            <person name="Hahn M.W."/>
            <person name="Halligan D.L."/>
            <person name="Halpern A.L."/>
            <person name="Halter G.M."/>
            <person name="Han M.V."/>
            <person name="Heger A."/>
            <person name="Hillier L."/>
            <person name="Hinrichs A.S."/>
            <person name="Holmes I."/>
            <person name="Hoskins R.A."/>
            <person name="Hubisz M.J."/>
            <person name="Hultmark D."/>
            <person name="Huntley M.A."/>
            <person name="Jaffe D.B."/>
            <person name="Jagadeeshan S."/>
            <person name="Jeck W.R."/>
            <person name="Johnson J."/>
            <person name="Jones C.D."/>
            <person name="Jordan W.C."/>
            <person name="Karpen G.H."/>
            <person name="Kataoka E."/>
            <person name="Keightley P.D."/>
            <person name="Kheradpour P."/>
            <person name="Kirkness E.F."/>
            <person name="Koerich L.B."/>
            <person name="Kristiansen K."/>
            <person name="Kudrna D."/>
            <person name="Kulathinal R.J."/>
            <person name="Kumar S."/>
            <person name="Kwok R."/>
            <person name="Lander E."/>
            <person name="Langley C.H."/>
            <person name="Lapoint R."/>
            <person name="Lazzaro B.P."/>
            <person name="Lee S.J."/>
            <person name="Levesque L."/>
            <person name="Li R."/>
            <person name="Lin C.F."/>
            <person name="Lin M.F."/>
            <person name="Lindblad-Toh K."/>
            <person name="Llopart A."/>
            <person name="Long M."/>
            <person name="Low L."/>
            <person name="Lozovsky E."/>
            <person name="Lu J."/>
            <person name="Luo M."/>
            <person name="Machado C.A."/>
            <person name="Makalowski W."/>
            <person name="Marzo M."/>
            <person name="Matsuda M."/>
            <person name="Matzkin L."/>
            <person name="McAllister B."/>
            <person name="McBride C.S."/>
            <person name="McKernan B."/>
            <person name="McKernan K."/>
            <person name="Mendez-Lago M."/>
            <person name="Minx P."/>
            <person name="Mollenhauer M.U."/>
            <person name="Montooth K."/>
            <person name="Mount S.M."/>
            <person name="Mu X."/>
            <person name="Myers E."/>
            <person name="Negre B."/>
            <person name="Newfeld S."/>
            <person name="Nielsen R."/>
            <person name="Noor M.A."/>
            <person name="O'Grady P."/>
            <person name="Pachter L."/>
            <person name="Papaceit M."/>
            <person name="Parisi M.J."/>
            <person name="Parisi M."/>
            <person name="Parts L."/>
            <person name="Pedersen J.S."/>
            <person name="Pesole G."/>
            <person name="Phillippy A.M."/>
            <person name="Ponting C.P."/>
            <person name="Pop M."/>
            <person name="Porcelli D."/>
            <person name="Powell J.R."/>
            <person name="Prohaska S."/>
            <person name="Pruitt K."/>
            <person name="Puig M."/>
            <person name="Quesneville H."/>
            <person name="Ram K.R."/>
            <person name="Rand D."/>
            <person name="Rasmussen M.D."/>
            <person name="Reed L.K."/>
            <person name="Reenan R."/>
            <person name="Reily A."/>
            <person name="Remington K.A."/>
            <person name="Rieger T.T."/>
            <person name="Ritchie M.G."/>
            <person name="Robin C."/>
            <person name="Rogers Y.H."/>
            <person name="Rohde C."/>
            <person name="Rozas J."/>
            <person name="Rubenfield M.J."/>
            <person name="Ruiz A."/>
            <person name="Russo S."/>
            <person name="Salzberg S.L."/>
            <person name="Sanchez-Gracia A."/>
            <person name="Saranga D.J."/>
            <person name="Sato H."/>
            <person name="Schaeffer S.W."/>
            <person name="Schatz M.C."/>
            <person name="Schlenke T."/>
            <person name="Schwartz R."/>
            <person name="Segarra C."/>
            <person name="Singh R.S."/>
            <person name="Sirot L."/>
            <person name="Sirota M."/>
            <person name="Sisneros N.B."/>
            <person name="Smith C.D."/>
            <person name="Smith T.F."/>
            <person name="Spieth J."/>
            <person name="Stage D.E."/>
            <person name="Stark A."/>
            <person name="Stephan W."/>
            <person name="Strausberg R.L."/>
            <person name="Strempel S."/>
            <person name="Sturgill D."/>
            <person name="Sutton G."/>
            <person name="Sutton G.G."/>
            <person name="Tao W."/>
            <person name="Teichmann S."/>
            <person name="Tobari Y.N."/>
            <person name="Tomimura Y."/>
            <person name="Tsolas J.M."/>
            <person name="Valente V.L."/>
            <person name="Venter E."/>
            <person name="Venter J.C."/>
            <person name="Vicario S."/>
            <person name="Vieira F.G."/>
            <person name="Vilella A.J."/>
            <person name="Villasante A."/>
            <person name="Walenz B."/>
            <person name="Wang J."/>
            <person name="Wasserman M."/>
            <person name="Watts T."/>
            <person name="Wilson D."/>
            <person name="Wilson R.K."/>
            <person name="Wing R.A."/>
            <person name="Wolfner M.F."/>
            <person name="Wong A."/>
            <person name="Wong G.K."/>
            <person name="Wu C.I."/>
            <person name="Wu G."/>
            <person name="Yamamoto D."/>
            <person name="Yang H.P."/>
            <person name="Yang S.P."/>
            <person name="Yorke J.A."/>
            <person name="Yoshida K."/>
            <person name="Zdobnov E."/>
            <person name="Zhang P."/>
            <person name="Zhang Y."/>
            <person name="Zimin A.V."/>
            <person name="Baldwin J."/>
            <person name="Abdouelleil A."/>
            <person name="Abdulkadir J."/>
            <person name="Abebe A."/>
            <person name="Abera B."/>
            <person name="Abreu J."/>
            <person name="Acer S.C."/>
            <person name="Aftuck L."/>
            <person name="Alexander A."/>
            <person name="An P."/>
            <person name="Anderson E."/>
            <person name="Anderson S."/>
            <person name="Arachi H."/>
            <person name="Azer M."/>
            <person name="Bachantsang P."/>
            <person name="Barry A."/>
            <person name="Bayul T."/>
            <person name="Berlin A."/>
            <person name="Bessette D."/>
            <person name="Bloom T."/>
            <person name="Blye J."/>
            <person name="Boguslavskiy L."/>
            <person name="Bonnet C."/>
            <person name="Boukhgalter B."/>
            <person name="Bourzgui I."/>
            <person name="Brown A."/>
            <person name="Cahill P."/>
            <person name="Channer S."/>
            <person name="Cheshatsang Y."/>
            <person name="Chuda L."/>
            <person name="Citroen M."/>
            <person name="Collymore A."/>
            <person name="Cooke P."/>
            <person name="Costello M."/>
            <person name="D'Aco K."/>
            <person name="Daza R."/>
            <person name="De Haan G."/>
            <person name="DeGray S."/>
            <person name="DeMaso C."/>
            <person name="Dhargay N."/>
            <person name="Dooley K."/>
            <person name="Dooley E."/>
            <person name="Doricent M."/>
            <person name="Dorje P."/>
            <person name="Dorjee K."/>
            <person name="Dupes A."/>
            <person name="Elong R."/>
            <person name="Falk J."/>
            <person name="Farina A."/>
            <person name="Faro S."/>
            <person name="Ferguson D."/>
            <person name="Fisher S."/>
            <person name="Foley C.D."/>
            <person name="Franke A."/>
            <person name="Friedrich D."/>
            <person name="Gadbois L."/>
            <person name="Gearin G."/>
            <person name="Gearin C.R."/>
            <person name="Giannoukos G."/>
            <person name="Goode T."/>
            <person name="Graham J."/>
            <person name="Grandbois E."/>
            <person name="Grewal S."/>
            <person name="Gyaltsen K."/>
            <person name="Hafez N."/>
            <person name="Hagos B."/>
            <person name="Hall J."/>
            <person name="Henson C."/>
            <person name="Hollinger A."/>
            <person name="Honan T."/>
            <person name="Huard M.D."/>
            <person name="Hughes L."/>
            <person name="Hurhula B."/>
            <person name="Husby M.E."/>
            <person name="Kamat A."/>
            <person name="Kanga B."/>
            <person name="Kashin S."/>
            <person name="Khazanovich D."/>
            <person name="Kisner P."/>
            <person name="Lance K."/>
            <person name="Lara M."/>
            <person name="Lee W."/>
            <person name="Lennon N."/>
            <person name="Letendre F."/>
            <person name="LeVine R."/>
            <person name="Lipovsky A."/>
            <person name="Liu X."/>
            <person name="Liu J."/>
            <person name="Liu S."/>
            <person name="Lokyitsang T."/>
            <person name="Lokyitsang Y."/>
            <person name="Lubonja R."/>
            <person name="Lui A."/>
            <person name="MacDonald P."/>
            <person name="Magnisalis V."/>
            <person name="Maru K."/>
            <person name="Matthews C."/>
            <person name="McCusker W."/>
            <person name="McDonough S."/>
            <person name="Mehta T."/>
            <person name="Meldrim J."/>
            <person name="Meneus L."/>
            <person name="Mihai O."/>
            <person name="Mihalev A."/>
            <person name="Mihova T."/>
            <person name="Mittelman R."/>
            <person name="Mlenga V."/>
            <person name="Montmayeur A."/>
            <person name="Mulrain L."/>
            <person name="Navidi A."/>
            <person name="Naylor J."/>
            <person name="Negash T."/>
            <person name="Nguyen T."/>
            <person name="Nguyen N."/>
            <person name="Nicol R."/>
            <person name="Norbu C."/>
            <person name="Norbu N."/>
            <person name="Novod N."/>
            <person name="O'Neill B."/>
            <person name="Osman S."/>
            <person name="Markiewicz E."/>
            <person name="Oyono O.L."/>
            <person name="Patti C."/>
            <person name="Phunkhang P."/>
            <person name="Pierre F."/>
            <person name="Priest M."/>
            <person name="Raghuraman S."/>
            <person name="Rege F."/>
            <person name="Reyes R."/>
            <person name="Rise C."/>
            <person name="Rogov P."/>
            <person name="Ross K."/>
            <person name="Ryan E."/>
            <person name="Settipalli S."/>
            <person name="Shea T."/>
            <person name="Sherpa N."/>
            <person name="Shi L."/>
            <person name="Shih D."/>
            <person name="Sparrow T."/>
            <person name="Spaulding J."/>
            <person name="Stalker J."/>
            <person name="Stange-Thomann N."/>
            <person name="Stavropoulos S."/>
            <person name="Stone C."/>
            <person name="Strader C."/>
            <person name="Tesfaye S."/>
            <person name="Thomson T."/>
            <person name="Thoulutsang Y."/>
            <person name="Thoulutsang D."/>
            <person name="Topham K."/>
            <person name="Topping I."/>
            <person name="Tsamla T."/>
            <person name="Vassiliev H."/>
            <person name="Vo A."/>
            <person name="Wangchuk T."/>
            <person name="Wangdi T."/>
            <person name="Weiand M."/>
            <person name="Wilkinson J."/>
            <person name="Wilson A."/>
            <person name="Yadav S."/>
            <person name="Young G."/>
            <person name="Yu Q."/>
            <person name="Zembek L."/>
            <person name="Zhong D."/>
            <person name="Zimmer A."/>
            <person name="Zwirko Z."/>
            <person name="Jaffe D.B."/>
            <person name="Alvarez P."/>
            <person name="Brockman W."/>
            <person name="Butler J."/>
            <person name="Chin C."/>
            <person name="Gnerre S."/>
            <person name="Grabherr M."/>
            <person name="Kleber M."/>
            <person name="Mauceli E."/>
            <person name="MacCallum I."/>
        </authorList>
    </citation>
    <scope>NUCLEOTIDE SEQUENCE [LARGE SCALE GENOMIC DNA]</scope>
    <source>
        <strain evidence="2">Tucson 15287-2541.00</strain>
    </source>
</reference>
<dbReference type="AlphaFoldDB" id="B4JDU9"/>
<dbReference type="OrthoDB" id="8014496at2759"/>
<evidence type="ECO:0000313" key="1">
    <source>
        <dbReference type="EMBL" id="EDW03469.1"/>
    </source>
</evidence>
<gene>
    <name evidence="1" type="primary">Dgri\GH10487</name>
    <name evidence="1" type="ORF">Dgri_GH10487</name>
</gene>
<proteinExistence type="predicted"/>
<dbReference type="InParanoid" id="B4JDU9"/>
<dbReference type="EMBL" id="CH916368">
    <property type="protein sequence ID" value="EDW03469.1"/>
    <property type="molecule type" value="Genomic_DNA"/>
</dbReference>
<protein>
    <submittedName>
        <fullName evidence="1">GH10487</fullName>
    </submittedName>
</protein>
<dbReference type="STRING" id="7222.B4JDU9"/>
<dbReference type="HOGENOM" id="CLU_2401946_0_0_1"/>
<sequence length="93" mass="10978">MTEPSFSEHITLPSTVPQDSSYYEMILYNPTKEPIGIKSRNSFKGLKIVDFNKNVMVPQAYYKLFIKFVPHKLQEYKGFFNLKFGISMYQRIK</sequence>
<keyword evidence="2" id="KW-1185">Reference proteome</keyword>
<organism evidence="2">
    <name type="scientific">Drosophila grimshawi</name>
    <name type="common">Hawaiian fruit fly</name>
    <name type="synonym">Idiomyia grimshawi</name>
    <dbReference type="NCBI Taxonomy" id="7222"/>
    <lineage>
        <taxon>Eukaryota</taxon>
        <taxon>Metazoa</taxon>
        <taxon>Ecdysozoa</taxon>
        <taxon>Arthropoda</taxon>
        <taxon>Hexapoda</taxon>
        <taxon>Insecta</taxon>
        <taxon>Pterygota</taxon>
        <taxon>Neoptera</taxon>
        <taxon>Endopterygota</taxon>
        <taxon>Diptera</taxon>
        <taxon>Brachycera</taxon>
        <taxon>Muscomorpha</taxon>
        <taxon>Ephydroidea</taxon>
        <taxon>Drosophilidae</taxon>
        <taxon>Drosophila</taxon>
        <taxon>Hawaiian Drosophila</taxon>
    </lineage>
</organism>
<accession>B4JDU9</accession>